<dbReference type="AlphaFoldDB" id="A0A4R6PQX5"/>
<name>A0A4R6PQX5_9GAMM</name>
<dbReference type="InterPro" id="IPR005467">
    <property type="entry name" value="His_kinase_dom"/>
</dbReference>
<dbReference type="InterPro" id="IPR052023">
    <property type="entry name" value="Histidine_kinase_KdpD"/>
</dbReference>
<evidence type="ECO:0000256" key="10">
    <source>
        <dbReference type="ARBA" id="ARBA00022989"/>
    </source>
</evidence>
<keyword evidence="11" id="KW-0902">Two-component regulatory system</keyword>
<sequence>MSHLSIWKRSLVAALVLAVSTTVLFYLEAWLLPTAGVALLLLLTVVVVAFITNFIGALITTVLAILAFNFLFSEPRYTLHMTDADEMVTALVFFLVAVAISHLTTSFRVQRERLRQSQLRSNILLSVSHDLRTPLATIMGNLSTLQLYHGKLLPDDREDLIQGAIDESGRLHRYIENLLQATRLQHGVTNVQLFEFDIQALLGRVKQRFVAPKKLVIHSDDDELLVAMQTTLLEQAFFNIIDNAYQYAGTSQPVEITISKQGTNAVVDIIDSGPGVNKSERAQIFDVFYSSRQRDSGTGGTGLGLPVSKGIIELHKGSIELVDASSGCHIRVILPLSSESEGGHGDAAAV</sequence>
<evidence type="ECO:0000256" key="13">
    <source>
        <dbReference type="SAM" id="Phobius"/>
    </source>
</evidence>
<dbReference type="OrthoDB" id="9806130at2"/>
<dbReference type="InterPro" id="IPR036097">
    <property type="entry name" value="HisK_dim/P_sf"/>
</dbReference>
<feature type="transmembrane region" description="Helical" evidence="13">
    <location>
        <begin position="6"/>
        <end position="27"/>
    </location>
</feature>
<dbReference type="Pfam" id="PF13493">
    <property type="entry name" value="DUF4118"/>
    <property type="match status" value="1"/>
</dbReference>
<dbReference type="Pfam" id="PF02518">
    <property type="entry name" value="HATPase_c"/>
    <property type="match status" value="1"/>
</dbReference>
<dbReference type="InterPro" id="IPR003661">
    <property type="entry name" value="HisK_dim/P_dom"/>
</dbReference>
<dbReference type="RefSeq" id="WP_133538203.1">
    <property type="nucleotide sequence ID" value="NZ_SNXI01000001.1"/>
</dbReference>
<dbReference type="Gene3D" id="1.10.287.130">
    <property type="match status" value="1"/>
</dbReference>
<protein>
    <recommendedName>
        <fullName evidence="3">histidine kinase</fullName>
        <ecNumber evidence="3">2.7.13.3</ecNumber>
    </recommendedName>
</protein>
<dbReference type="Pfam" id="PF00512">
    <property type="entry name" value="HisKA"/>
    <property type="match status" value="1"/>
</dbReference>
<evidence type="ECO:0000256" key="8">
    <source>
        <dbReference type="ARBA" id="ARBA00022777"/>
    </source>
</evidence>
<evidence type="ECO:0000256" key="4">
    <source>
        <dbReference type="ARBA" id="ARBA00022553"/>
    </source>
</evidence>
<feature type="domain" description="Histidine kinase" evidence="14">
    <location>
        <begin position="126"/>
        <end position="338"/>
    </location>
</feature>
<dbReference type="SUPFAM" id="SSF55874">
    <property type="entry name" value="ATPase domain of HSP90 chaperone/DNA topoisomerase II/histidine kinase"/>
    <property type="match status" value="1"/>
</dbReference>
<dbReference type="GO" id="GO:0005524">
    <property type="term" value="F:ATP binding"/>
    <property type="evidence" value="ECO:0007669"/>
    <property type="project" value="UniProtKB-KW"/>
</dbReference>
<feature type="transmembrane region" description="Helical" evidence="13">
    <location>
        <begin position="88"/>
        <end position="109"/>
    </location>
</feature>
<evidence type="ECO:0000256" key="11">
    <source>
        <dbReference type="ARBA" id="ARBA00023012"/>
    </source>
</evidence>
<dbReference type="PROSITE" id="PS50109">
    <property type="entry name" value="HIS_KIN"/>
    <property type="match status" value="1"/>
</dbReference>
<dbReference type="Gene3D" id="1.20.120.620">
    <property type="entry name" value="Backbone structure of the membrane domain of e. Coli histidine kinase receptor kdpd"/>
    <property type="match status" value="1"/>
</dbReference>
<dbReference type="SUPFAM" id="SSF47384">
    <property type="entry name" value="Homodimeric domain of signal transducing histidine kinase"/>
    <property type="match status" value="1"/>
</dbReference>
<dbReference type="Proteomes" id="UP000295531">
    <property type="component" value="Unassembled WGS sequence"/>
</dbReference>
<dbReference type="InterPro" id="IPR036890">
    <property type="entry name" value="HATPase_C_sf"/>
</dbReference>
<keyword evidence="12 13" id="KW-0472">Membrane</keyword>
<evidence type="ECO:0000259" key="14">
    <source>
        <dbReference type="PROSITE" id="PS50109"/>
    </source>
</evidence>
<organism evidence="15 16">
    <name type="scientific">Idiomarina aquatica</name>
    <dbReference type="NCBI Taxonomy" id="1327752"/>
    <lineage>
        <taxon>Bacteria</taxon>
        <taxon>Pseudomonadati</taxon>
        <taxon>Pseudomonadota</taxon>
        <taxon>Gammaproteobacteria</taxon>
        <taxon>Alteromonadales</taxon>
        <taxon>Idiomarinaceae</taxon>
        <taxon>Idiomarina</taxon>
    </lineage>
</organism>
<evidence type="ECO:0000256" key="9">
    <source>
        <dbReference type="ARBA" id="ARBA00022840"/>
    </source>
</evidence>
<keyword evidence="7" id="KW-0547">Nucleotide-binding</keyword>
<dbReference type="PANTHER" id="PTHR45569">
    <property type="entry name" value="SENSOR PROTEIN KDPD"/>
    <property type="match status" value="1"/>
</dbReference>
<reference evidence="15 16" key="1">
    <citation type="submission" date="2019-03" db="EMBL/GenBank/DDBJ databases">
        <title>Freshwater and sediment microbial communities from various areas in North America, analyzing microbe dynamics in response to fracking.</title>
        <authorList>
            <person name="Lamendella R."/>
        </authorList>
    </citation>
    <scope>NUCLEOTIDE SEQUENCE [LARGE SCALE GENOMIC DNA]</scope>
    <source>
        <strain evidence="15 16">18_TX</strain>
    </source>
</reference>
<dbReference type="CDD" id="cd00075">
    <property type="entry name" value="HATPase"/>
    <property type="match status" value="1"/>
</dbReference>
<dbReference type="SMART" id="SM00387">
    <property type="entry name" value="HATPase_c"/>
    <property type="match status" value="1"/>
</dbReference>
<dbReference type="EC" id="2.7.13.3" evidence="3"/>
<comment type="subcellular location">
    <subcellularLocation>
        <location evidence="2">Membrane</location>
        <topology evidence="2">Multi-pass membrane protein</topology>
    </subcellularLocation>
</comment>
<proteinExistence type="predicted"/>
<feature type="transmembrane region" description="Helical" evidence="13">
    <location>
        <begin position="39"/>
        <end position="68"/>
    </location>
</feature>
<keyword evidence="4" id="KW-0597">Phosphoprotein</keyword>
<comment type="caution">
    <text evidence="15">The sequence shown here is derived from an EMBL/GenBank/DDBJ whole genome shotgun (WGS) entry which is preliminary data.</text>
</comment>
<keyword evidence="9" id="KW-0067">ATP-binding</keyword>
<evidence type="ECO:0000256" key="6">
    <source>
        <dbReference type="ARBA" id="ARBA00022692"/>
    </source>
</evidence>
<accession>A0A4R6PQX5</accession>
<keyword evidence="10 13" id="KW-1133">Transmembrane helix</keyword>
<dbReference type="InterPro" id="IPR038318">
    <property type="entry name" value="KdpD_sf"/>
</dbReference>
<dbReference type="CDD" id="cd00082">
    <property type="entry name" value="HisKA"/>
    <property type="match status" value="1"/>
</dbReference>
<dbReference type="PRINTS" id="PR00344">
    <property type="entry name" value="BCTRLSENSOR"/>
</dbReference>
<keyword evidence="16" id="KW-1185">Reference proteome</keyword>
<gene>
    <name evidence="15" type="ORF">DEU29_10161</name>
</gene>
<evidence type="ECO:0000256" key="5">
    <source>
        <dbReference type="ARBA" id="ARBA00022679"/>
    </source>
</evidence>
<dbReference type="Gene3D" id="3.30.565.10">
    <property type="entry name" value="Histidine kinase-like ATPase, C-terminal domain"/>
    <property type="match status" value="1"/>
</dbReference>
<dbReference type="PANTHER" id="PTHR45569:SF1">
    <property type="entry name" value="SENSOR PROTEIN KDPD"/>
    <property type="match status" value="1"/>
</dbReference>
<dbReference type="InterPro" id="IPR025201">
    <property type="entry name" value="KdpD_TM"/>
</dbReference>
<dbReference type="SMART" id="SM00388">
    <property type="entry name" value="HisKA"/>
    <property type="match status" value="1"/>
</dbReference>
<evidence type="ECO:0000256" key="12">
    <source>
        <dbReference type="ARBA" id="ARBA00023136"/>
    </source>
</evidence>
<comment type="catalytic activity">
    <reaction evidence="1">
        <text>ATP + protein L-histidine = ADP + protein N-phospho-L-histidine.</text>
        <dbReference type="EC" id="2.7.13.3"/>
    </reaction>
</comment>
<dbReference type="GO" id="GO:0000155">
    <property type="term" value="F:phosphorelay sensor kinase activity"/>
    <property type="evidence" value="ECO:0007669"/>
    <property type="project" value="InterPro"/>
</dbReference>
<evidence type="ECO:0000256" key="3">
    <source>
        <dbReference type="ARBA" id="ARBA00012438"/>
    </source>
</evidence>
<keyword evidence="5" id="KW-0808">Transferase</keyword>
<dbReference type="EMBL" id="SNXI01000001">
    <property type="protein sequence ID" value="TDP40517.1"/>
    <property type="molecule type" value="Genomic_DNA"/>
</dbReference>
<keyword evidence="6 13" id="KW-0812">Transmembrane</keyword>
<evidence type="ECO:0000256" key="7">
    <source>
        <dbReference type="ARBA" id="ARBA00022741"/>
    </source>
</evidence>
<dbReference type="GO" id="GO:0005886">
    <property type="term" value="C:plasma membrane"/>
    <property type="evidence" value="ECO:0007669"/>
    <property type="project" value="TreeGrafter"/>
</dbReference>
<evidence type="ECO:0000256" key="2">
    <source>
        <dbReference type="ARBA" id="ARBA00004141"/>
    </source>
</evidence>
<evidence type="ECO:0000256" key="1">
    <source>
        <dbReference type="ARBA" id="ARBA00000085"/>
    </source>
</evidence>
<evidence type="ECO:0000313" key="16">
    <source>
        <dbReference type="Proteomes" id="UP000295531"/>
    </source>
</evidence>
<dbReference type="InterPro" id="IPR004358">
    <property type="entry name" value="Sig_transdc_His_kin-like_C"/>
</dbReference>
<keyword evidence="8" id="KW-0418">Kinase</keyword>
<evidence type="ECO:0000313" key="15">
    <source>
        <dbReference type="EMBL" id="TDP40517.1"/>
    </source>
</evidence>
<dbReference type="InterPro" id="IPR003594">
    <property type="entry name" value="HATPase_dom"/>
</dbReference>